<protein>
    <recommendedName>
        <fullName evidence="4">Transposase</fullName>
    </recommendedName>
</protein>
<dbReference type="OrthoDB" id="5814287at2759"/>
<proteinExistence type="predicted"/>
<comment type="caution">
    <text evidence="2">The sequence shown here is derived from an EMBL/GenBank/DDBJ whole genome shotgun (WGS) entry which is preliminary data.</text>
</comment>
<organism evidence="2 3">
    <name type="scientific">Anaeramoeba ignava</name>
    <name type="common">Anaerobic marine amoeba</name>
    <dbReference type="NCBI Taxonomy" id="1746090"/>
    <lineage>
        <taxon>Eukaryota</taxon>
        <taxon>Metamonada</taxon>
        <taxon>Anaeramoebidae</taxon>
        <taxon>Anaeramoeba</taxon>
    </lineage>
</organism>
<dbReference type="EMBL" id="JAPDFW010000059">
    <property type="protein sequence ID" value="KAJ5076720.1"/>
    <property type="molecule type" value="Genomic_DNA"/>
</dbReference>
<keyword evidence="3" id="KW-1185">Reference proteome</keyword>
<dbReference type="PANTHER" id="PTHR31751:SF7">
    <property type="entry name" value="THAP-TYPE DOMAIN-CONTAINING PROTEIN"/>
    <property type="match status" value="1"/>
</dbReference>
<dbReference type="AlphaFoldDB" id="A0A9Q0LQA7"/>
<dbReference type="PANTHER" id="PTHR31751">
    <property type="entry name" value="SI:CH211-108C17.2-RELATED-RELATED"/>
    <property type="match status" value="1"/>
</dbReference>
<evidence type="ECO:0000313" key="2">
    <source>
        <dbReference type="EMBL" id="KAJ5076720.1"/>
    </source>
</evidence>
<evidence type="ECO:0000313" key="3">
    <source>
        <dbReference type="Proteomes" id="UP001149090"/>
    </source>
</evidence>
<evidence type="ECO:0008006" key="4">
    <source>
        <dbReference type="Google" id="ProtNLM"/>
    </source>
</evidence>
<evidence type="ECO:0000256" key="1">
    <source>
        <dbReference type="SAM" id="MobiDB-lite"/>
    </source>
</evidence>
<sequence length="401" mass="46929">METENKKEEKENFHTKSKPDENKKRKKDYEDMEKKGQGHAKWCTEVMVHLGTRKVVDCEIMIAKPQGEKRSREAVCVRNLLNRFIPLLMIDGIVTDGEKSDTVVMREEFPQIKHKLCKSHKENSILSKFDSFFGKLELRRLKNMVREHWKVCTSKSFDAASLLQRWRNLANHVSGDHSQCVEFCETTRCSQSNYQSGINLNEEQNDKFNQFLESVLNEEEAEKYVGAMDTSVVESFNSVILKYASKRESFQRSFPSRIQLATLHWNENVETGKHLFLGKEEAKELYAQECGSDLNKIWIHKNLTTWEKTKNFFTQHKEKNQTCRSYQETIGDPFLRFGTGISTLLNTLAKKISIKFWLLSGYVKFLVSFNLFAQNFNLFKIIRFPLSIISNIISKMFYKLF</sequence>
<dbReference type="Proteomes" id="UP001149090">
    <property type="component" value="Unassembled WGS sequence"/>
</dbReference>
<gene>
    <name evidence="2" type="ORF">M0811_00037</name>
</gene>
<feature type="region of interest" description="Disordered" evidence="1">
    <location>
        <begin position="1"/>
        <end position="34"/>
    </location>
</feature>
<accession>A0A9Q0LQA7</accession>
<name>A0A9Q0LQA7_ANAIG</name>
<reference evidence="2" key="1">
    <citation type="submission" date="2022-10" db="EMBL/GenBank/DDBJ databases">
        <title>Novel sulphate-reducing endosymbionts in the free-living metamonad Anaeramoeba.</title>
        <authorList>
            <person name="Jerlstrom-Hultqvist J."/>
            <person name="Cepicka I."/>
            <person name="Gallot-Lavallee L."/>
            <person name="Salas-Leiva D."/>
            <person name="Curtis B.A."/>
            <person name="Zahonova K."/>
            <person name="Pipaliya S."/>
            <person name="Dacks J."/>
            <person name="Roger A.J."/>
        </authorList>
    </citation>
    <scope>NUCLEOTIDE SEQUENCE</scope>
    <source>
        <strain evidence="2">BMAN</strain>
    </source>
</reference>